<organism evidence="11 12">
    <name type="scientific">Bacillus timonensis</name>
    <dbReference type="NCBI Taxonomy" id="1033734"/>
    <lineage>
        <taxon>Bacteria</taxon>
        <taxon>Bacillati</taxon>
        <taxon>Bacillota</taxon>
        <taxon>Bacilli</taxon>
        <taxon>Bacillales</taxon>
        <taxon>Bacillaceae</taxon>
        <taxon>Bacillus</taxon>
    </lineage>
</organism>
<dbReference type="OrthoDB" id="2168386at2"/>
<proteinExistence type="inferred from homology"/>
<dbReference type="SMART" id="SM00283">
    <property type="entry name" value="MA"/>
    <property type="match status" value="1"/>
</dbReference>
<evidence type="ECO:0000259" key="10">
    <source>
        <dbReference type="PROSITE" id="PS50885"/>
    </source>
</evidence>
<dbReference type="PANTHER" id="PTHR32089">
    <property type="entry name" value="METHYL-ACCEPTING CHEMOTAXIS PROTEIN MCPB"/>
    <property type="match status" value="1"/>
</dbReference>
<feature type="compositionally biased region" description="Basic and acidic residues" evidence="7">
    <location>
        <begin position="534"/>
        <end position="543"/>
    </location>
</feature>
<gene>
    <name evidence="11" type="ORF">E1I69_12985</name>
</gene>
<reference evidence="11 12" key="1">
    <citation type="journal article" date="2019" name="Indoor Air">
        <title>Impacts of indoor surface finishes on bacterial viability.</title>
        <authorList>
            <person name="Hu J."/>
            <person name="Maamar S.B."/>
            <person name="Glawe A.J."/>
            <person name="Gottel N."/>
            <person name="Gilbert J.A."/>
            <person name="Hartmann E.M."/>
        </authorList>
    </citation>
    <scope>NUCLEOTIDE SEQUENCE [LARGE SCALE GENOMIC DNA]</scope>
    <source>
        <strain evidence="11 12">AF060A6</strain>
    </source>
</reference>
<dbReference type="Pfam" id="PF00672">
    <property type="entry name" value="HAMP"/>
    <property type="match status" value="1"/>
</dbReference>
<dbReference type="SMART" id="SM00304">
    <property type="entry name" value="HAMP"/>
    <property type="match status" value="1"/>
</dbReference>
<keyword evidence="4 6" id="KW-0807">Transducer</keyword>
<evidence type="ECO:0000256" key="2">
    <source>
        <dbReference type="ARBA" id="ARBA00022475"/>
    </source>
</evidence>
<dbReference type="InterPro" id="IPR003660">
    <property type="entry name" value="HAMP_dom"/>
</dbReference>
<evidence type="ECO:0000256" key="3">
    <source>
        <dbReference type="ARBA" id="ARBA00023136"/>
    </source>
</evidence>
<dbReference type="Gene3D" id="1.10.287.950">
    <property type="entry name" value="Methyl-accepting chemotaxis protein"/>
    <property type="match status" value="1"/>
</dbReference>
<evidence type="ECO:0000259" key="9">
    <source>
        <dbReference type="PROSITE" id="PS50111"/>
    </source>
</evidence>
<feature type="compositionally biased region" description="Low complexity" evidence="7">
    <location>
        <begin position="521"/>
        <end position="533"/>
    </location>
</feature>
<evidence type="ECO:0000256" key="6">
    <source>
        <dbReference type="PROSITE-ProRule" id="PRU00284"/>
    </source>
</evidence>
<feature type="domain" description="HAMP" evidence="10">
    <location>
        <begin position="200"/>
        <end position="253"/>
    </location>
</feature>
<keyword evidence="8" id="KW-1133">Transmembrane helix</keyword>
<comment type="subcellular location">
    <subcellularLocation>
        <location evidence="1">Cell membrane</location>
    </subcellularLocation>
</comment>
<evidence type="ECO:0000256" key="1">
    <source>
        <dbReference type="ARBA" id="ARBA00004236"/>
    </source>
</evidence>
<dbReference type="PROSITE" id="PS50111">
    <property type="entry name" value="CHEMOTAXIS_TRANSDUC_2"/>
    <property type="match status" value="1"/>
</dbReference>
<evidence type="ECO:0000313" key="11">
    <source>
        <dbReference type="EMBL" id="THE11923.1"/>
    </source>
</evidence>
<accession>A0A4V3V7L7</accession>
<protein>
    <submittedName>
        <fullName evidence="11">Methyl-accepting chemotaxis protein</fullName>
    </submittedName>
</protein>
<dbReference type="InterPro" id="IPR004089">
    <property type="entry name" value="MCPsignal_dom"/>
</dbReference>
<dbReference type="PROSITE" id="PS50885">
    <property type="entry name" value="HAMP"/>
    <property type="match status" value="1"/>
</dbReference>
<evidence type="ECO:0000313" key="12">
    <source>
        <dbReference type="Proteomes" id="UP000306477"/>
    </source>
</evidence>
<evidence type="ECO:0000256" key="8">
    <source>
        <dbReference type="SAM" id="Phobius"/>
    </source>
</evidence>
<feature type="transmembrane region" description="Helical" evidence="8">
    <location>
        <begin position="178"/>
        <end position="203"/>
    </location>
</feature>
<dbReference type="PANTHER" id="PTHR32089:SF112">
    <property type="entry name" value="LYSOZYME-LIKE PROTEIN-RELATED"/>
    <property type="match status" value="1"/>
</dbReference>
<feature type="region of interest" description="Disordered" evidence="7">
    <location>
        <begin position="521"/>
        <end position="543"/>
    </location>
</feature>
<dbReference type="GO" id="GO:0007165">
    <property type="term" value="P:signal transduction"/>
    <property type="evidence" value="ECO:0007669"/>
    <property type="project" value="UniProtKB-KW"/>
</dbReference>
<dbReference type="AlphaFoldDB" id="A0A4V3V7L7"/>
<comment type="similarity">
    <text evidence="5">Belongs to the methyl-accepting chemotaxis (MCP) protein family.</text>
</comment>
<dbReference type="SUPFAM" id="SSF58104">
    <property type="entry name" value="Methyl-accepting chemotaxis protein (MCP) signaling domain"/>
    <property type="match status" value="1"/>
</dbReference>
<dbReference type="Proteomes" id="UP000306477">
    <property type="component" value="Unassembled WGS sequence"/>
</dbReference>
<evidence type="ECO:0000256" key="5">
    <source>
        <dbReference type="ARBA" id="ARBA00029447"/>
    </source>
</evidence>
<dbReference type="CDD" id="cd06225">
    <property type="entry name" value="HAMP"/>
    <property type="match status" value="1"/>
</dbReference>
<evidence type="ECO:0000256" key="4">
    <source>
        <dbReference type="ARBA" id="ARBA00023224"/>
    </source>
</evidence>
<dbReference type="Pfam" id="PF12729">
    <property type="entry name" value="4HB_MCP_1"/>
    <property type="match status" value="1"/>
</dbReference>
<feature type="domain" description="Methyl-accepting transducer" evidence="9">
    <location>
        <begin position="272"/>
        <end position="522"/>
    </location>
</feature>
<dbReference type="RefSeq" id="WP_136380027.1">
    <property type="nucleotide sequence ID" value="NZ_SLUB01000022.1"/>
</dbReference>
<keyword evidence="2" id="KW-1003">Cell membrane</keyword>
<evidence type="ECO:0000256" key="7">
    <source>
        <dbReference type="SAM" id="MobiDB-lite"/>
    </source>
</evidence>
<dbReference type="EMBL" id="SLUB01000022">
    <property type="protein sequence ID" value="THE11923.1"/>
    <property type="molecule type" value="Genomic_DNA"/>
</dbReference>
<dbReference type="Pfam" id="PF00015">
    <property type="entry name" value="MCPsignal"/>
    <property type="match status" value="1"/>
</dbReference>
<dbReference type="InterPro" id="IPR024478">
    <property type="entry name" value="HlyB_4HB_MCP"/>
</dbReference>
<dbReference type="CDD" id="cd11386">
    <property type="entry name" value="MCP_signal"/>
    <property type="match status" value="1"/>
</dbReference>
<dbReference type="GO" id="GO:0005886">
    <property type="term" value="C:plasma membrane"/>
    <property type="evidence" value="ECO:0007669"/>
    <property type="project" value="UniProtKB-SubCell"/>
</dbReference>
<name>A0A4V3V7L7_9BACI</name>
<keyword evidence="3 8" id="KW-0472">Membrane</keyword>
<dbReference type="STRING" id="1033734.GCA_000285535_02461"/>
<dbReference type="Gene3D" id="6.10.340.10">
    <property type="match status" value="1"/>
</dbReference>
<comment type="caution">
    <text evidence="11">The sequence shown here is derived from an EMBL/GenBank/DDBJ whole genome shotgun (WGS) entry which is preliminary data.</text>
</comment>
<sequence>MKSIRTRLFVSFFAIIILCIGLAAYNYFSVSTMNQKTDDMVSEELTVLLEYDSLKYNIAQSIALARGYVLYGESSYRDDYDIYSVEYDLTERKLSAMKIKEVEGLLGETKKWRDMINEKVFIPYENGNADLAKHNLQTYVQPAARGLMDQVEQLSKDRERHIVSTGNDVVNYGESTNIAGLVVAAIAVILGTIISIYTSVVIARPVKNVANRMKAISNGELQAEPIKTKLKDEIGQLVTAVNDMNDNLRGMVKQMSVVSDHVTGQSEELTQYADEVMAGSQQIAVTMEELSRGAEDQASSSTLLIEKMSNFSQEIMQVAIKGDDIKEQSQGMLTLTNDGSAYMETSIQQMNSIHEKMKQSHTMVVGLDNKTNEITKLVNVIQEIAGQTNLLALNAAIEAARAGEHGKGFAVVADEVRKLAEQVGKSVAEITVIVKDIQTESKQVVQSLDDGYQSVEEGTAQIQTTGETFNELKRKIDEISTQFESMSSSLYGVLDDTREISGAVEGIAAVAEESAAGVEQVSATAQQSSSSMEEVSKSAKQLEENAGELNTLIQQFKLK</sequence>
<keyword evidence="8" id="KW-0812">Transmembrane</keyword>
<keyword evidence="12" id="KW-1185">Reference proteome</keyword>